<comment type="caution">
    <text evidence="2">The sequence shown here is derived from an EMBL/GenBank/DDBJ whole genome shotgun (WGS) entry which is preliminary data.</text>
</comment>
<dbReference type="RefSeq" id="WP_007898972.1">
    <property type="nucleotide sequence ID" value="NZ_JH379409.1"/>
</dbReference>
<evidence type="ECO:0000313" key="3">
    <source>
        <dbReference type="Proteomes" id="UP000004407"/>
    </source>
</evidence>
<protein>
    <recommendedName>
        <fullName evidence="1">Polysaccharide pyruvyl transferase domain-containing protein</fullName>
    </recommendedName>
</protein>
<dbReference type="InterPro" id="IPR007345">
    <property type="entry name" value="Polysacch_pyruvyl_Trfase"/>
</dbReference>
<accession>G6AX26</accession>
<dbReference type="Pfam" id="PF04230">
    <property type="entry name" value="PS_pyruv_trans"/>
    <property type="match status" value="1"/>
</dbReference>
<dbReference type="eggNOG" id="COG2327">
    <property type="taxonomic scope" value="Bacteria"/>
</dbReference>
<reference evidence="2 3" key="1">
    <citation type="submission" date="2011-08" db="EMBL/GenBank/DDBJ databases">
        <authorList>
            <person name="Weinstock G."/>
            <person name="Sodergren E."/>
            <person name="Clifton S."/>
            <person name="Fulton L."/>
            <person name="Fulton B."/>
            <person name="Courtney L."/>
            <person name="Fronick C."/>
            <person name="Harrison M."/>
            <person name="Strong C."/>
            <person name="Farmer C."/>
            <person name="Delahaunty K."/>
            <person name="Markovic C."/>
            <person name="Hall O."/>
            <person name="Minx P."/>
            <person name="Tomlinson C."/>
            <person name="Mitreva M."/>
            <person name="Hou S."/>
            <person name="Chen J."/>
            <person name="Wollam A."/>
            <person name="Pepin K.H."/>
            <person name="Johnson M."/>
            <person name="Bhonagiri V."/>
            <person name="Zhang X."/>
            <person name="Suruliraj S."/>
            <person name="Warren W."/>
            <person name="Chinwalla A."/>
            <person name="Mardis E.R."/>
            <person name="Wilson R.K."/>
        </authorList>
    </citation>
    <scope>NUCLEOTIDE SEQUENCE [LARGE SCALE GENOMIC DNA]</scope>
    <source>
        <strain evidence="2 3">DSM 18206</strain>
    </source>
</reference>
<evidence type="ECO:0000313" key="2">
    <source>
        <dbReference type="EMBL" id="EHJ40802.1"/>
    </source>
</evidence>
<dbReference type="EMBL" id="AFZZ01000104">
    <property type="protein sequence ID" value="EHJ40802.1"/>
    <property type="molecule type" value="Genomic_DNA"/>
</dbReference>
<dbReference type="Proteomes" id="UP000004407">
    <property type="component" value="Unassembled WGS sequence"/>
</dbReference>
<gene>
    <name evidence="2" type="ORF">HMPREF0673_01176</name>
</gene>
<name>G6AX26_9BACT</name>
<dbReference type="PATRIC" id="fig|1002367.3.peg.938"/>
<dbReference type="AlphaFoldDB" id="G6AX26"/>
<evidence type="ECO:0000259" key="1">
    <source>
        <dbReference type="Pfam" id="PF04230"/>
    </source>
</evidence>
<dbReference type="HOGENOM" id="CLU_025617_1_0_10"/>
<organism evidence="2 3">
    <name type="scientific">Leyella stercorea DSM 18206</name>
    <dbReference type="NCBI Taxonomy" id="1002367"/>
    <lineage>
        <taxon>Bacteria</taxon>
        <taxon>Pseudomonadati</taxon>
        <taxon>Bacteroidota</taxon>
        <taxon>Bacteroidia</taxon>
        <taxon>Bacteroidales</taxon>
        <taxon>Prevotellaceae</taxon>
        <taxon>Leyella</taxon>
    </lineage>
</organism>
<feature type="domain" description="Polysaccharide pyruvyl transferase" evidence="1">
    <location>
        <begin position="13"/>
        <end position="321"/>
    </location>
</feature>
<dbReference type="GeneID" id="78336901"/>
<proteinExistence type="predicted"/>
<sequence>MKIGVITIEKVNNYGAELQATATIKVLQGMGYETEIIDYCYYKNWNFKDTRISAPFVSMSVKGRLMYWVKYRLVNRIVAKILPLLYPTVKRRIQRFEDFHKINTRMSKRYLSMPELYQTKMDYDVYVVGSDQVWNPSASSSIEPYFLTFAPKEAKKISYASSFGVSNIPASLYEKYKRLLSNIDYLSVREQTGVCLVKTLTGRDATCVLDPTLLLNKKQWGNIMLAYPHMPSRYILVYQLLPSETLPSLAKSIAEEMKCPIYYLAKRAYAVNAPNGMRVIKDAGPAEFLWLIKNASCVVTNSFHGTAFSVNFCTPFYTVLNSKRGSNARITSLLNSVNLMGRIVYEGDKLPFFSFYDANYVQKHIEMLRKDSTSYLEKALKK</sequence>